<proteinExistence type="predicted"/>
<dbReference type="RefSeq" id="WP_223100697.1">
    <property type="nucleotide sequence ID" value="NZ_CP061913.1"/>
</dbReference>
<dbReference type="EMBL" id="JBHMCA010000053">
    <property type="protein sequence ID" value="MFB9447434.1"/>
    <property type="molecule type" value="Genomic_DNA"/>
</dbReference>
<keyword evidence="2" id="KW-1185">Reference proteome</keyword>
<dbReference type="Pfam" id="PF04250">
    <property type="entry name" value="DUF429"/>
    <property type="match status" value="1"/>
</dbReference>
<evidence type="ECO:0000313" key="2">
    <source>
        <dbReference type="Proteomes" id="UP001589608"/>
    </source>
</evidence>
<gene>
    <name evidence="1" type="ORF">ACFFTR_30440</name>
</gene>
<reference evidence="1 2" key="1">
    <citation type="submission" date="2024-09" db="EMBL/GenBank/DDBJ databases">
        <authorList>
            <person name="Sun Q."/>
            <person name="Mori K."/>
        </authorList>
    </citation>
    <scope>NUCLEOTIDE SEQUENCE [LARGE SCALE GENOMIC DNA]</scope>
    <source>
        <strain evidence="1 2">JCM 3307</strain>
    </source>
</reference>
<name>A0ABV5MEZ9_9ACTN</name>
<sequence length="248" mass="26153">MLTVGVDLAAADERTALAAIAWSPRGAELRTLELGVSDERIVAAVAECDKAGIDCALGWPEPFTRMLIAHRDGHLHELPQTGAGSAWRRTMVYRTTDEAVRALFPGLIPLSVSADRLAHAAMRCAAILAMLAASGVDVDRSGAGRIVEAYPSASLLRWGLPHRGYKGKAEMPVEALPSWLDLGPHAPLMRASHDAFDAVIAALTARAAALGLATTPDPDQRAVARIEGWIAVPTTPLTAFVDSPASDA</sequence>
<organism evidence="1 2">
    <name type="scientific">Dactylosporangium vinaceum</name>
    <dbReference type="NCBI Taxonomy" id="53362"/>
    <lineage>
        <taxon>Bacteria</taxon>
        <taxon>Bacillati</taxon>
        <taxon>Actinomycetota</taxon>
        <taxon>Actinomycetes</taxon>
        <taxon>Micromonosporales</taxon>
        <taxon>Micromonosporaceae</taxon>
        <taxon>Dactylosporangium</taxon>
    </lineage>
</organism>
<dbReference type="Proteomes" id="UP001589608">
    <property type="component" value="Unassembled WGS sequence"/>
</dbReference>
<dbReference type="InterPro" id="IPR007362">
    <property type="entry name" value="DUF429"/>
</dbReference>
<comment type="caution">
    <text evidence="1">The sequence shown here is derived from an EMBL/GenBank/DDBJ whole genome shotgun (WGS) entry which is preliminary data.</text>
</comment>
<accession>A0ABV5MEZ9</accession>
<protein>
    <submittedName>
        <fullName evidence="1">DUF429 domain-containing protein</fullName>
    </submittedName>
</protein>
<evidence type="ECO:0000313" key="1">
    <source>
        <dbReference type="EMBL" id="MFB9447434.1"/>
    </source>
</evidence>